<comment type="caution">
    <text evidence="1">The sequence shown here is derived from an EMBL/GenBank/DDBJ whole genome shotgun (WGS) entry which is preliminary data.</text>
</comment>
<evidence type="ECO:0008006" key="2">
    <source>
        <dbReference type="Google" id="ProtNLM"/>
    </source>
</evidence>
<organism evidence="1">
    <name type="scientific">OCS116 cluster bacterium</name>
    <dbReference type="NCBI Taxonomy" id="2030921"/>
    <lineage>
        <taxon>Bacteria</taxon>
        <taxon>Pseudomonadati</taxon>
        <taxon>Pseudomonadota</taxon>
        <taxon>Alphaproteobacteria</taxon>
        <taxon>OCS116 cluster</taxon>
    </lineage>
</organism>
<reference key="1">
    <citation type="submission" date="2017-08" db="EMBL/GenBank/DDBJ databases">
        <title>A dynamic microbial community with high functional redundancy inhabits the cold, oxic subseafloor aquifer.</title>
        <authorList>
            <person name="Tully B.J."/>
            <person name="Wheat C.G."/>
            <person name="Glazer B.T."/>
            <person name="Huber J.A."/>
        </authorList>
    </citation>
    <scope>NUCLEOTIDE SEQUENCE [LARGE SCALE GENOMIC DNA]</scope>
</reference>
<evidence type="ECO:0000313" key="1">
    <source>
        <dbReference type="EMBL" id="PCJ02528.1"/>
    </source>
</evidence>
<gene>
    <name evidence="1" type="ORF">COB13_04855</name>
</gene>
<reference evidence="1" key="2">
    <citation type="journal article" date="2018" name="ISME J.">
        <title>A dynamic microbial community with high functional redundancy inhabits the cold, oxic subseafloor aquifer.</title>
        <authorList>
            <person name="Tully B.J."/>
            <person name="Wheat C.G."/>
            <person name="Glazer B.T."/>
            <person name="Huber J.A."/>
        </authorList>
    </citation>
    <scope>NUCLEOTIDE SEQUENCE</scope>
    <source>
        <strain evidence="1">NORP83</strain>
    </source>
</reference>
<name>A0A2A4Z7I7_9PROT</name>
<dbReference type="EMBL" id="NVUS01000004">
    <property type="protein sequence ID" value="PCJ02528.1"/>
    <property type="molecule type" value="Genomic_DNA"/>
</dbReference>
<sequence length="134" mass="15870">MSNNSLLVQFFVKEVFRNDACDAEELSYLISPDFTYYLDVGFRMNYNQFIERIKFLFSSSTVQLGRMASDDDVHFYCDFEIEHPESNRGDQTYGLSQIVVRNGFIHQVTINYHENENEFSEFKKFIKNHTSVFL</sequence>
<dbReference type="AlphaFoldDB" id="A0A2A4Z7I7"/>
<protein>
    <recommendedName>
        <fullName evidence="2">SnoaL-like domain-containing protein</fullName>
    </recommendedName>
</protein>
<proteinExistence type="predicted"/>
<accession>A0A2A4Z7I7</accession>